<dbReference type="Gene3D" id="3.90.25.10">
    <property type="entry name" value="UDP-galactose 4-epimerase, domain 1"/>
    <property type="match status" value="1"/>
</dbReference>
<dbReference type="Proteomes" id="UP000320762">
    <property type="component" value="Unassembled WGS sequence"/>
</dbReference>
<dbReference type="AlphaFoldDB" id="A0A550CME9"/>
<name>A0A550CME9_9AGAR</name>
<accession>A0A550CME9</accession>
<dbReference type="InterPro" id="IPR036291">
    <property type="entry name" value="NAD(P)-bd_dom_sf"/>
</dbReference>
<dbReference type="Gene3D" id="3.40.50.720">
    <property type="entry name" value="NAD(P)-binding Rossmann-like Domain"/>
    <property type="match status" value="1"/>
</dbReference>
<dbReference type="STRING" id="97359.A0A550CME9"/>
<evidence type="ECO:0000313" key="4">
    <source>
        <dbReference type="EMBL" id="TRM65971.1"/>
    </source>
</evidence>
<dbReference type="PANTHER" id="PTHR42748:SF31">
    <property type="entry name" value="NMRA-LIKE DOMAIN-CONTAINING PROTEIN-RELATED"/>
    <property type="match status" value="1"/>
</dbReference>
<evidence type="ECO:0000256" key="1">
    <source>
        <dbReference type="ARBA" id="ARBA00006328"/>
    </source>
</evidence>
<evidence type="ECO:0000313" key="5">
    <source>
        <dbReference type="Proteomes" id="UP000320762"/>
    </source>
</evidence>
<comment type="caution">
    <text evidence="4">The sequence shown here is derived from an EMBL/GenBank/DDBJ whole genome shotgun (WGS) entry which is preliminary data.</text>
</comment>
<evidence type="ECO:0000256" key="2">
    <source>
        <dbReference type="ARBA" id="ARBA00022857"/>
    </source>
</evidence>
<protein>
    <submittedName>
        <fullName evidence="4">NAD-P-binding protein</fullName>
    </submittedName>
</protein>
<proteinExistence type="inferred from homology"/>
<comment type="similarity">
    <text evidence="1">Belongs to the NmrA-type oxidoreductase family.</text>
</comment>
<organism evidence="4 5">
    <name type="scientific">Schizophyllum amplum</name>
    <dbReference type="NCBI Taxonomy" id="97359"/>
    <lineage>
        <taxon>Eukaryota</taxon>
        <taxon>Fungi</taxon>
        <taxon>Dikarya</taxon>
        <taxon>Basidiomycota</taxon>
        <taxon>Agaricomycotina</taxon>
        <taxon>Agaricomycetes</taxon>
        <taxon>Agaricomycetidae</taxon>
        <taxon>Agaricales</taxon>
        <taxon>Schizophyllaceae</taxon>
        <taxon>Schizophyllum</taxon>
    </lineage>
</organism>
<gene>
    <name evidence="4" type="ORF">BD626DRAFT_486369</name>
</gene>
<dbReference type="PANTHER" id="PTHR42748">
    <property type="entry name" value="NITROGEN METABOLITE REPRESSION PROTEIN NMRA FAMILY MEMBER"/>
    <property type="match status" value="1"/>
</dbReference>
<sequence>MASVPYTTTDIPSAFDPSSFILFTNVGKTCRHVLTALLASPQYAAKHPRIRVVVHSEGSAASLRAAFPPLPADAVLIGDVRELSVVRAAVAGGITHVFHVGPEFTPLEATIGINFMDEARTAGVRFFVFASALHPFRRKMINHRIKLDAEEYLAEARLPYCVLQPSDHMQNNDVKGSVEKGELVQLYSVEEKEAFLDLADLAEVAVKVLASPGEHNLARYELFGYALTYKEAAEALSRVSGKPVQARKLQREEALVYCEERARSRGEREYHANGFAMMTAYNDRWGLLGNSNVLRWLLGRKPTTWEQYCKRVLGV</sequence>
<keyword evidence="5" id="KW-1185">Reference proteome</keyword>
<dbReference type="GO" id="GO:0005634">
    <property type="term" value="C:nucleus"/>
    <property type="evidence" value="ECO:0007669"/>
    <property type="project" value="TreeGrafter"/>
</dbReference>
<feature type="domain" description="NmrA-like" evidence="3">
    <location>
        <begin position="27"/>
        <end position="257"/>
    </location>
</feature>
<keyword evidence="2" id="KW-0521">NADP</keyword>
<reference evidence="4 5" key="1">
    <citation type="journal article" date="2019" name="New Phytol.">
        <title>Comparative genomics reveals unique wood-decay strategies and fruiting body development in the Schizophyllaceae.</title>
        <authorList>
            <person name="Almasi E."/>
            <person name="Sahu N."/>
            <person name="Krizsan K."/>
            <person name="Balint B."/>
            <person name="Kovacs G.M."/>
            <person name="Kiss B."/>
            <person name="Cseklye J."/>
            <person name="Drula E."/>
            <person name="Henrissat B."/>
            <person name="Nagy I."/>
            <person name="Chovatia M."/>
            <person name="Adam C."/>
            <person name="LaButti K."/>
            <person name="Lipzen A."/>
            <person name="Riley R."/>
            <person name="Grigoriev I.V."/>
            <person name="Nagy L.G."/>
        </authorList>
    </citation>
    <scope>NUCLEOTIDE SEQUENCE [LARGE SCALE GENOMIC DNA]</scope>
    <source>
        <strain evidence="4 5">NL-1724</strain>
    </source>
</reference>
<evidence type="ECO:0000259" key="3">
    <source>
        <dbReference type="Pfam" id="PF05368"/>
    </source>
</evidence>
<dbReference type="OrthoDB" id="419598at2759"/>
<dbReference type="Pfam" id="PF05368">
    <property type="entry name" value="NmrA"/>
    <property type="match status" value="1"/>
</dbReference>
<dbReference type="EMBL" id="VDMD01000004">
    <property type="protein sequence ID" value="TRM65971.1"/>
    <property type="molecule type" value="Genomic_DNA"/>
</dbReference>
<dbReference type="SUPFAM" id="SSF51735">
    <property type="entry name" value="NAD(P)-binding Rossmann-fold domains"/>
    <property type="match status" value="1"/>
</dbReference>
<dbReference type="InterPro" id="IPR051164">
    <property type="entry name" value="NmrA-like_oxidored"/>
</dbReference>
<dbReference type="InterPro" id="IPR008030">
    <property type="entry name" value="NmrA-like"/>
</dbReference>